<feature type="domain" description="C2H2-type" evidence="8">
    <location>
        <begin position="391"/>
        <end position="418"/>
    </location>
</feature>
<evidence type="ECO:0000256" key="4">
    <source>
        <dbReference type="ARBA" id="ARBA00022833"/>
    </source>
</evidence>
<keyword evidence="3 6" id="KW-0863">Zinc-finger</keyword>
<dbReference type="Proteomes" id="UP001154114">
    <property type="component" value="Chromosome 17"/>
</dbReference>
<feature type="domain" description="C2H2-type" evidence="8">
    <location>
        <begin position="595"/>
        <end position="622"/>
    </location>
</feature>
<keyword evidence="1" id="KW-0479">Metal-binding</keyword>
<dbReference type="Pfam" id="PF00096">
    <property type="entry name" value="zf-C2H2"/>
    <property type="match status" value="6"/>
</dbReference>
<evidence type="ECO:0000256" key="2">
    <source>
        <dbReference type="ARBA" id="ARBA00022737"/>
    </source>
</evidence>
<dbReference type="GO" id="GO:0000978">
    <property type="term" value="F:RNA polymerase II cis-regulatory region sequence-specific DNA binding"/>
    <property type="evidence" value="ECO:0007669"/>
    <property type="project" value="TreeGrafter"/>
</dbReference>
<dbReference type="FunFam" id="3.30.160.60:FF:000100">
    <property type="entry name" value="Zinc finger 45-like"/>
    <property type="match status" value="1"/>
</dbReference>
<dbReference type="AlphaFoldDB" id="A0A9P0BQI2"/>
<dbReference type="GO" id="GO:0000981">
    <property type="term" value="F:DNA-binding transcription factor activity, RNA polymerase II-specific"/>
    <property type="evidence" value="ECO:0007669"/>
    <property type="project" value="TreeGrafter"/>
</dbReference>
<dbReference type="Gene3D" id="3.30.160.60">
    <property type="entry name" value="Classic Zinc Finger"/>
    <property type="match status" value="7"/>
</dbReference>
<organism evidence="9 10">
    <name type="scientific">Chrysodeixis includens</name>
    <name type="common">Soybean looper</name>
    <name type="synonym">Pseudoplusia includens</name>
    <dbReference type="NCBI Taxonomy" id="689277"/>
    <lineage>
        <taxon>Eukaryota</taxon>
        <taxon>Metazoa</taxon>
        <taxon>Ecdysozoa</taxon>
        <taxon>Arthropoda</taxon>
        <taxon>Hexapoda</taxon>
        <taxon>Insecta</taxon>
        <taxon>Pterygota</taxon>
        <taxon>Neoptera</taxon>
        <taxon>Endopterygota</taxon>
        <taxon>Lepidoptera</taxon>
        <taxon>Glossata</taxon>
        <taxon>Ditrysia</taxon>
        <taxon>Noctuoidea</taxon>
        <taxon>Noctuidae</taxon>
        <taxon>Plusiinae</taxon>
        <taxon>Chrysodeixis</taxon>
    </lineage>
</organism>
<evidence type="ECO:0000256" key="6">
    <source>
        <dbReference type="PROSITE-ProRule" id="PRU00042"/>
    </source>
</evidence>
<protein>
    <recommendedName>
        <fullName evidence="8">C2H2-type domain-containing protein</fullName>
    </recommendedName>
</protein>
<dbReference type="InterPro" id="IPR013087">
    <property type="entry name" value="Znf_C2H2_type"/>
</dbReference>
<dbReference type="InterPro" id="IPR036236">
    <property type="entry name" value="Znf_C2H2_sf"/>
</dbReference>
<feature type="domain" description="C2H2-type" evidence="8">
    <location>
        <begin position="649"/>
        <end position="676"/>
    </location>
</feature>
<feature type="domain" description="C2H2-type" evidence="8">
    <location>
        <begin position="501"/>
        <end position="528"/>
    </location>
</feature>
<proteinExistence type="predicted"/>
<keyword evidence="10" id="KW-1185">Reference proteome</keyword>
<dbReference type="PROSITE" id="PS00028">
    <property type="entry name" value="ZINC_FINGER_C2H2_1"/>
    <property type="match status" value="9"/>
</dbReference>
<feature type="domain" description="C2H2-type" evidence="8">
    <location>
        <begin position="623"/>
        <end position="650"/>
    </location>
</feature>
<sequence>MGGLSINCPLCCNKTFTCRESLQEHLSNVLDNLYCPICNSKSSSVLELITHIGQSGCQPGPSLRHTIIYEDENAEGKKDQNSDETENSETKVYEHEIATSNANTSFSEEHSYEAHVDPNDNNKMYVEFISKQLTKPCLQTRELKLVKENGESRYMIVTQDEGELNAESTIVTKQNVDGTISLTTVKDMNIVTDAVIAESAPPEQPVETYSCNTCKVSFTSVIEHIQNYHTDQEVVVEEPLEEGATGPLPIEYRTVETEDAQVTTDKQAPRRVITDTGDIVEEQSILKADEITQKDTVPLEAIQKRPRKVITIDKNSRVQLTVKQIDKLCNTSDKDKAKAAVEKPGHYHKVTLKEVQTDCGFAIKMYHCLSCEVCVPNIDEFKSYPCKTLKYSCPQCPVAYDNSKSLSAHMKVHKVKADSIVEEPISYECEICGTVFPTNKSLKLHKRMHDPIKSRPIEAPVENSDGSEVNEDKYHCLVCDKMIPEFYRTIHQNSHKTSNVMNCSICNKKFNSLEYLEMHMNVHNMDKVPISQQDESLPYTCLYCNRRFARPHEKVKHERIHTGEKPHSCEICGKSFRVSYCLTLHMRTHTGARPYACPHCGKRFKAHSVYNHHLLTHSEVRAYKCPYCPKAFKTSVQLAGHKNSHTKPFSCQHCNRPFASLYAVRVHTETHSRQNNLKFSCQLCGASYARAFALKDHIKQVHKQEDKSPPRVMATDEDWNPDTDSEGIQELNKDLTQEDELSPVRPCMRTRVYLKKKKIING</sequence>
<evidence type="ECO:0000256" key="3">
    <source>
        <dbReference type="ARBA" id="ARBA00022771"/>
    </source>
</evidence>
<feature type="region of interest" description="Disordered" evidence="7">
    <location>
        <begin position="701"/>
        <end position="727"/>
    </location>
</feature>
<keyword evidence="4" id="KW-0862">Zinc</keyword>
<feature type="domain" description="C2H2-type" evidence="8">
    <location>
        <begin position="679"/>
        <end position="707"/>
    </location>
</feature>
<dbReference type="PROSITE" id="PS50157">
    <property type="entry name" value="ZINC_FINGER_C2H2_2"/>
    <property type="match status" value="9"/>
</dbReference>
<gene>
    <name evidence="9" type="ORF">CINC_LOCUS4213</name>
</gene>
<name>A0A9P0BQI2_CHRIL</name>
<feature type="domain" description="C2H2-type" evidence="8">
    <location>
        <begin position="567"/>
        <end position="594"/>
    </location>
</feature>
<evidence type="ECO:0000256" key="7">
    <source>
        <dbReference type="SAM" id="MobiDB-lite"/>
    </source>
</evidence>
<feature type="compositionally biased region" description="Acidic residues" evidence="7">
    <location>
        <begin position="715"/>
        <end position="727"/>
    </location>
</feature>
<dbReference type="SUPFAM" id="SSF57667">
    <property type="entry name" value="beta-beta-alpha zinc fingers"/>
    <property type="match status" value="5"/>
</dbReference>
<dbReference type="GO" id="GO:0008270">
    <property type="term" value="F:zinc ion binding"/>
    <property type="evidence" value="ECO:0007669"/>
    <property type="project" value="UniProtKB-KW"/>
</dbReference>
<feature type="domain" description="C2H2-type" evidence="8">
    <location>
        <begin position="427"/>
        <end position="454"/>
    </location>
</feature>
<feature type="domain" description="C2H2-type" evidence="8">
    <location>
        <begin position="539"/>
        <end position="566"/>
    </location>
</feature>
<dbReference type="SMART" id="SM00355">
    <property type="entry name" value="ZnF_C2H2"/>
    <property type="match status" value="13"/>
</dbReference>
<dbReference type="OrthoDB" id="3437960at2759"/>
<evidence type="ECO:0000259" key="8">
    <source>
        <dbReference type="PROSITE" id="PS50157"/>
    </source>
</evidence>
<dbReference type="PANTHER" id="PTHR23235:SF142">
    <property type="entry name" value="ZINC FINGER PROTEIN 384"/>
    <property type="match status" value="1"/>
</dbReference>
<evidence type="ECO:0000313" key="9">
    <source>
        <dbReference type="EMBL" id="CAH0588989.1"/>
    </source>
</evidence>
<reference evidence="9" key="1">
    <citation type="submission" date="2021-12" db="EMBL/GenBank/DDBJ databases">
        <authorList>
            <person name="King R."/>
        </authorList>
    </citation>
    <scope>NUCLEOTIDE SEQUENCE</scope>
</reference>
<evidence type="ECO:0000256" key="5">
    <source>
        <dbReference type="ARBA" id="ARBA00023242"/>
    </source>
</evidence>
<accession>A0A9P0BQI2</accession>
<dbReference type="EMBL" id="LR824020">
    <property type="protein sequence ID" value="CAH0588989.1"/>
    <property type="molecule type" value="Genomic_DNA"/>
</dbReference>
<evidence type="ECO:0000313" key="10">
    <source>
        <dbReference type="Proteomes" id="UP001154114"/>
    </source>
</evidence>
<dbReference type="FunFam" id="3.30.160.60:FF:000634">
    <property type="entry name" value="Zinc finger X-chromosomal protein"/>
    <property type="match status" value="1"/>
</dbReference>
<dbReference type="PANTHER" id="PTHR23235">
    <property type="entry name" value="KRUEPPEL-LIKE TRANSCRIPTION FACTOR"/>
    <property type="match status" value="1"/>
</dbReference>
<keyword evidence="5" id="KW-0539">Nucleus</keyword>
<keyword evidence="2" id="KW-0677">Repeat</keyword>
<evidence type="ECO:0000256" key="1">
    <source>
        <dbReference type="ARBA" id="ARBA00022723"/>
    </source>
</evidence>